<dbReference type="InterPro" id="IPR013187">
    <property type="entry name" value="F-box-assoc_dom_typ3"/>
</dbReference>
<accession>R7W9C4</accession>
<dbReference type="PANTHER" id="PTHR31672:SF2">
    <property type="entry name" value="F-BOX DOMAIN-CONTAINING PROTEIN"/>
    <property type="match status" value="1"/>
</dbReference>
<dbReference type="OMA" id="GGWPREM"/>
<dbReference type="AlphaFoldDB" id="R7W9C4"/>
<dbReference type="SUPFAM" id="SSF81383">
    <property type="entry name" value="F-box domain"/>
    <property type="match status" value="1"/>
</dbReference>
<dbReference type="Pfam" id="PF08268">
    <property type="entry name" value="FBA_3"/>
    <property type="match status" value="1"/>
</dbReference>
<dbReference type="InterPro" id="IPR050796">
    <property type="entry name" value="SCF_F-box_component"/>
</dbReference>
<organism evidence="1">
    <name type="scientific">Aegilops tauschii</name>
    <name type="common">Tausch's goatgrass</name>
    <name type="synonym">Aegilops squarrosa</name>
    <dbReference type="NCBI Taxonomy" id="37682"/>
    <lineage>
        <taxon>Eukaryota</taxon>
        <taxon>Viridiplantae</taxon>
        <taxon>Streptophyta</taxon>
        <taxon>Embryophyta</taxon>
        <taxon>Tracheophyta</taxon>
        <taxon>Spermatophyta</taxon>
        <taxon>Magnoliopsida</taxon>
        <taxon>Liliopsida</taxon>
        <taxon>Poales</taxon>
        <taxon>Poaceae</taxon>
        <taxon>BOP clade</taxon>
        <taxon>Pooideae</taxon>
        <taxon>Triticodae</taxon>
        <taxon>Triticeae</taxon>
        <taxon>Triticinae</taxon>
        <taxon>Aegilops</taxon>
    </lineage>
</organism>
<dbReference type="EnsemblPlants" id="EMT15460">
    <property type="protein sequence ID" value="EMT15460"/>
    <property type="gene ID" value="F775_10364"/>
</dbReference>
<reference evidence="1" key="1">
    <citation type="submission" date="2015-06" db="UniProtKB">
        <authorList>
            <consortium name="EnsemblPlants"/>
        </authorList>
    </citation>
    <scope>IDENTIFICATION</scope>
</reference>
<dbReference type="Pfam" id="PF12937">
    <property type="entry name" value="F-box-like"/>
    <property type="match status" value="1"/>
</dbReference>
<dbReference type="InterPro" id="IPR017451">
    <property type="entry name" value="F-box-assoc_interact_dom"/>
</dbReference>
<proteinExistence type="predicted"/>
<dbReference type="InterPro" id="IPR036047">
    <property type="entry name" value="F-box-like_dom_sf"/>
</dbReference>
<dbReference type="PANTHER" id="PTHR31672">
    <property type="entry name" value="BNACNNG10540D PROTEIN"/>
    <property type="match status" value="1"/>
</dbReference>
<name>R7W9C4_AEGTA</name>
<evidence type="ECO:0000313" key="1">
    <source>
        <dbReference type="EnsemblPlants" id="EMT15460"/>
    </source>
</evidence>
<dbReference type="InterPro" id="IPR001810">
    <property type="entry name" value="F-box_dom"/>
</dbReference>
<dbReference type="NCBIfam" id="TIGR01640">
    <property type="entry name" value="F_box_assoc_1"/>
    <property type="match status" value="1"/>
</dbReference>
<sequence>MADAATARSTRVHQGLLEEIVIWEILVRLPPKALLRCRAVCRAWRRATSVRNFLLAHHGRQPALPLASQCMNCGNSYYQNIITFNNRATDAQVQHVARVQLADTIRLDASCEGLLLFTDNSISQLEQNGSTYGPCFSICNPATREHARLPMLSAFLPFGMYRHRPTSEYRILLTQEKDDPAVDAFFIFALGSAQPPRNIGGWPREKVSVWGDDVLLRGSLHWHLQKHESKSIHIMVFDTTAESFREMRAPVVLDPNRANLFEIYDKLGMSIFNGELKIIDIWMMQDYESEVWALKYRVELPVAHLNEQFGKIVENWKVAVHSCHGDVLVLVRFGEWLLHFDTDSRCYLHHFSLAANHLIAVKVVLGTTPGIMR</sequence>
<dbReference type="SMART" id="SM00256">
    <property type="entry name" value="FBOX"/>
    <property type="match status" value="1"/>
</dbReference>
<dbReference type="Gene3D" id="1.20.1280.50">
    <property type="match status" value="1"/>
</dbReference>
<protein>
    <submittedName>
        <fullName evidence="1">Uncharacterized protein</fullName>
    </submittedName>
</protein>